<protein>
    <submittedName>
        <fullName evidence="1">Uncharacterized protein</fullName>
    </submittedName>
</protein>
<gene>
    <name evidence="1" type="ORF">M9H77_25678</name>
</gene>
<sequence length="1045" mass="115674">MLEKIGLPAKPSLRGNNWVVDASHCQGCPSQFTFINRKHHCRRCGGLFCNSCTQQRMVLRGQGDSPVRICEPCKKLEEAARFEMRYGHKGRAGKGGSKYTVKREDELLSEILGSEGKLSGSSRSASASDMHSSTSFSSSQEVSSHNDREDVFKSLFDDQVVDVSKVATITPEELHKQALEEKKKYRTLKAEGKSEEALRAFKRGKELERQAGALEISLRKTRRKALSSHSNHELSSAKSNSKEPTGESELLPSKSKVKDDVAAELRELGWSDMDLRDADKKPATMSLEGELSTLIGEVLQNTNREKKIHGIDKSQVIAHKKKALELKREGKLAEAKEELKKAKVLEKQIEEQELLGDDDDSDEEFSSLLRSLNDHKQDLSSEHNMDRSFEFGNLVGLTDNIGLDSNLDVTEEDMDDPEMAAALKSLGWSEEASHAVELEIRREPNNPELLLNEIQSLKREALHQKRAGNTEEALALLKKAKLLEKDLDSSEPKDKSNTMTQSSVAVQEVSFSQSGRESVNFSNLDVRYVDDKKEQSSKRGSKSKSLIQKELLGLKKRALALRREGKMDEAEEELKKGRILEKQLEEMDSAPPITQTSFSNKKVDPTARVDVGDEGEEVTDQDLSDPTYLSILKNLGWEDESNEDVQGMSSKEEETTAAASKANTNLQDMAPRKSKGEIQRELLGLKRKSLALRRQGEAEEAEEVLKMAKVLEAQLTEIEAPVHMEVPAEPTVPMENSFSKTSVENSNSSFQLDSKSATVEGSSGAGSATPGRPDDIDGAIEQANINISNSVQAHVSQNHENSLQQDILAHKRRALALKREGKLAEAKEELRQAKLLEKSMEEDNSQKKFLEIGVEVNNSQPSTSSLDLICSHVSSAGRKVTSPSSGPKTLSSRDRFKIQQESLSHKRQALKLRREGRTEEADAELELARALEAQLEDSTSSAAEPADDVTVEEFLDPQLLSALKAIGIGDANSGSLAASEVHEPKEQVAAKIDKSVEERRQLEEQIKGERIKAVNFKRSGKQAEALDALRQAKILEKKLKSLAPP</sequence>
<dbReference type="EMBL" id="CM044706">
    <property type="protein sequence ID" value="KAI5656885.1"/>
    <property type="molecule type" value="Genomic_DNA"/>
</dbReference>
<name>A0ACC0A9E4_CATRO</name>
<reference evidence="2" key="1">
    <citation type="journal article" date="2023" name="Nat. Plants">
        <title>Single-cell RNA sequencing provides a high-resolution roadmap for understanding the multicellular compartmentation of specialized metabolism.</title>
        <authorList>
            <person name="Sun S."/>
            <person name="Shen X."/>
            <person name="Li Y."/>
            <person name="Li Y."/>
            <person name="Wang S."/>
            <person name="Li R."/>
            <person name="Zhang H."/>
            <person name="Shen G."/>
            <person name="Guo B."/>
            <person name="Wei J."/>
            <person name="Xu J."/>
            <person name="St-Pierre B."/>
            <person name="Chen S."/>
            <person name="Sun C."/>
        </authorList>
    </citation>
    <scope>NUCLEOTIDE SEQUENCE [LARGE SCALE GENOMIC DNA]</scope>
</reference>
<accession>A0ACC0A9E4</accession>
<dbReference type="Proteomes" id="UP001060085">
    <property type="component" value="Linkage Group LG06"/>
</dbReference>
<evidence type="ECO:0000313" key="1">
    <source>
        <dbReference type="EMBL" id="KAI5656885.1"/>
    </source>
</evidence>
<evidence type="ECO:0000313" key="2">
    <source>
        <dbReference type="Proteomes" id="UP001060085"/>
    </source>
</evidence>
<proteinExistence type="predicted"/>
<organism evidence="1 2">
    <name type="scientific">Catharanthus roseus</name>
    <name type="common">Madagascar periwinkle</name>
    <name type="synonym">Vinca rosea</name>
    <dbReference type="NCBI Taxonomy" id="4058"/>
    <lineage>
        <taxon>Eukaryota</taxon>
        <taxon>Viridiplantae</taxon>
        <taxon>Streptophyta</taxon>
        <taxon>Embryophyta</taxon>
        <taxon>Tracheophyta</taxon>
        <taxon>Spermatophyta</taxon>
        <taxon>Magnoliopsida</taxon>
        <taxon>eudicotyledons</taxon>
        <taxon>Gunneridae</taxon>
        <taxon>Pentapetalae</taxon>
        <taxon>asterids</taxon>
        <taxon>lamiids</taxon>
        <taxon>Gentianales</taxon>
        <taxon>Apocynaceae</taxon>
        <taxon>Rauvolfioideae</taxon>
        <taxon>Vinceae</taxon>
        <taxon>Catharanthinae</taxon>
        <taxon>Catharanthus</taxon>
    </lineage>
</organism>
<keyword evidence="2" id="KW-1185">Reference proteome</keyword>
<comment type="caution">
    <text evidence="1">The sequence shown here is derived from an EMBL/GenBank/DDBJ whole genome shotgun (WGS) entry which is preliminary data.</text>
</comment>